<proteinExistence type="predicted"/>
<protein>
    <submittedName>
        <fullName evidence="1">Uncharacterized protein</fullName>
    </submittedName>
</protein>
<organism evidence="1">
    <name type="scientific">uncultured Thermomicrobiales bacterium</name>
    <dbReference type="NCBI Taxonomy" id="1645740"/>
    <lineage>
        <taxon>Bacteria</taxon>
        <taxon>Pseudomonadati</taxon>
        <taxon>Thermomicrobiota</taxon>
        <taxon>Thermomicrobia</taxon>
        <taxon>Thermomicrobiales</taxon>
        <taxon>environmental samples</taxon>
    </lineage>
</organism>
<name>A0A6J4UCF2_9BACT</name>
<dbReference type="EMBL" id="CADCWF010000064">
    <property type="protein sequence ID" value="CAA9543846.1"/>
    <property type="molecule type" value="Genomic_DNA"/>
</dbReference>
<dbReference type="PROSITE" id="PS51318">
    <property type="entry name" value="TAT"/>
    <property type="match status" value="1"/>
</dbReference>
<evidence type="ECO:0000313" key="1">
    <source>
        <dbReference type="EMBL" id="CAA9543846.1"/>
    </source>
</evidence>
<dbReference type="AlphaFoldDB" id="A0A6J4UCF2"/>
<dbReference type="InterPro" id="IPR006311">
    <property type="entry name" value="TAT_signal"/>
</dbReference>
<accession>A0A6J4UCF2</accession>
<gene>
    <name evidence="1" type="ORF">AVDCRST_MAG59-1087</name>
</gene>
<sequence>MDDARFDRLARSFGRSASRRATLRRLAGATALGLLARARPEPAAARPYSVPRGGTCFHDRQCLNDYTPPRGAGLNPEYQVVYCADNGFSYDGDFNCCRYWGGFCDIDEQCCGDLSCIGGFCGYPDAFGDVTDDILGGGGFGSLGLGEPCGAPEQCYSGSGTETTCADNGIDYGGICCTFYGFGCGTSRHCCGSLVCLGGVCTVPYEGLG</sequence>
<reference evidence="1" key="1">
    <citation type="submission" date="2020-02" db="EMBL/GenBank/DDBJ databases">
        <authorList>
            <person name="Meier V. D."/>
        </authorList>
    </citation>
    <scope>NUCLEOTIDE SEQUENCE</scope>
    <source>
        <strain evidence="1">AVDCRST_MAG59</strain>
    </source>
</reference>